<dbReference type="InterPro" id="IPR036188">
    <property type="entry name" value="FAD/NAD-bd_sf"/>
</dbReference>
<dbReference type="PRINTS" id="PR00411">
    <property type="entry name" value="PNDRDTASEI"/>
</dbReference>
<dbReference type="GO" id="GO:0003954">
    <property type="term" value="F:NADH dehydrogenase activity"/>
    <property type="evidence" value="ECO:0007669"/>
    <property type="project" value="InterPro"/>
</dbReference>
<dbReference type="InterPro" id="IPR045024">
    <property type="entry name" value="NDH-2"/>
</dbReference>
<evidence type="ECO:0000256" key="1">
    <source>
        <dbReference type="ARBA" id="ARBA00005272"/>
    </source>
</evidence>
<evidence type="ECO:0000259" key="6">
    <source>
        <dbReference type="Pfam" id="PF07992"/>
    </source>
</evidence>
<keyword evidence="8" id="KW-1185">Reference proteome</keyword>
<comment type="similarity">
    <text evidence="1">Belongs to the NADH dehydrogenase family.</text>
</comment>
<dbReference type="GO" id="GO:0005739">
    <property type="term" value="C:mitochondrion"/>
    <property type="evidence" value="ECO:0007669"/>
    <property type="project" value="TreeGrafter"/>
</dbReference>
<keyword evidence="5" id="KW-0520">NAD</keyword>
<dbReference type="PRINTS" id="PR00368">
    <property type="entry name" value="FADPNR"/>
</dbReference>
<evidence type="ECO:0000313" key="7">
    <source>
        <dbReference type="EMBL" id="KAF1980509.1"/>
    </source>
</evidence>
<organism evidence="7 8">
    <name type="scientific">Bimuria novae-zelandiae CBS 107.79</name>
    <dbReference type="NCBI Taxonomy" id="1447943"/>
    <lineage>
        <taxon>Eukaryota</taxon>
        <taxon>Fungi</taxon>
        <taxon>Dikarya</taxon>
        <taxon>Ascomycota</taxon>
        <taxon>Pezizomycotina</taxon>
        <taxon>Dothideomycetes</taxon>
        <taxon>Pleosporomycetidae</taxon>
        <taxon>Pleosporales</taxon>
        <taxon>Massarineae</taxon>
        <taxon>Didymosphaeriaceae</taxon>
        <taxon>Bimuria</taxon>
    </lineage>
</organism>
<accession>A0A6A5VV89</accession>
<dbReference type="Pfam" id="PF07992">
    <property type="entry name" value="Pyr_redox_2"/>
    <property type="match status" value="1"/>
</dbReference>
<evidence type="ECO:0000256" key="3">
    <source>
        <dbReference type="ARBA" id="ARBA00022827"/>
    </source>
</evidence>
<dbReference type="SUPFAM" id="SSF51905">
    <property type="entry name" value="FAD/NAD(P)-binding domain"/>
    <property type="match status" value="2"/>
</dbReference>
<dbReference type="PANTHER" id="PTHR43706:SF17">
    <property type="entry name" value="NADH DEHYDROGENASE (EUROFUNG)"/>
    <property type="match status" value="1"/>
</dbReference>
<name>A0A6A5VV89_9PLEO</name>
<dbReference type="AlphaFoldDB" id="A0A6A5VV89"/>
<dbReference type="Proteomes" id="UP000800036">
    <property type="component" value="Unassembled WGS sequence"/>
</dbReference>
<sequence>MNVNQLDPQEGSSSNTPTKPTIAIVGSGWAGFTLAQAISVTKYNVAVISPTRTIQYTPLLASAAAGMFNFRLAEEPVRRRNKLPGLSYYKATVEDIDFANKTIDCIPALADVEGGNLNNPQPFKLRYDKLVLAPGCENQTFGTPGALEYAMFLRTTKDARKIQQRILDILDAASIPGLTDTQQRDLLRIVIVGGGAIGIEATAELWDLWQYDMRYLYPHLDGKLTIEIHDVAPALLGTFDKRLGEYAAQKLQGRGVEVRTGSHISKVDAGAIWTKEHGETRYGMLIWATGNGTNPLVEKLDVKKAGKLQRIVTDRRLRVFDTKDELIENVYALGDSADIEGYTLPTLAEVAVQKAEYLAVELNQADDPVKSFEYKQRANIAYLGQHDGVIGGKEEWTGKSAWLAWRSGSIYHWPRSWRRTLMIGISWMFNKIGGRDIARKW</sequence>
<evidence type="ECO:0000313" key="8">
    <source>
        <dbReference type="Proteomes" id="UP000800036"/>
    </source>
</evidence>
<keyword evidence="2" id="KW-0285">Flavoprotein</keyword>
<dbReference type="InterPro" id="IPR023753">
    <property type="entry name" value="FAD/NAD-binding_dom"/>
</dbReference>
<proteinExistence type="inferred from homology"/>
<dbReference type="PANTHER" id="PTHR43706">
    <property type="entry name" value="NADH DEHYDROGENASE"/>
    <property type="match status" value="1"/>
</dbReference>
<dbReference type="OrthoDB" id="3244603at2759"/>
<feature type="domain" description="FAD/NAD(P)-binding" evidence="6">
    <location>
        <begin position="21"/>
        <end position="355"/>
    </location>
</feature>
<evidence type="ECO:0000256" key="4">
    <source>
        <dbReference type="ARBA" id="ARBA00023002"/>
    </source>
</evidence>
<protein>
    <submittedName>
        <fullName evidence="7">FAD/NAD(P)-binding domain-containing protein</fullName>
    </submittedName>
</protein>
<dbReference type="EMBL" id="ML976656">
    <property type="protein sequence ID" value="KAF1980509.1"/>
    <property type="molecule type" value="Genomic_DNA"/>
</dbReference>
<keyword evidence="4" id="KW-0560">Oxidoreductase</keyword>
<evidence type="ECO:0000256" key="2">
    <source>
        <dbReference type="ARBA" id="ARBA00022630"/>
    </source>
</evidence>
<gene>
    <name evidence="7" type="ORF">BU23DRAFT_522626</name>
</gene>
<dbReference type="Gene3D" id="3.50.50.100">
    <property type="match status" value="1"/>
</dbReference>
<reference evidence="7" key="1">
    <citation type="journal article" date="2020" name="Stud. Mycol.">
        <title>101 Dothideomycetes genomes: a test case for predicting lifestyles and emergence of pathogens.</title>
        <authorList>
            <person name="Haridas S."/>
            <person name="Albert R."/>
            <person name="Binder M."/>
            <person name="Bloem J."/>
            <person name="Labutti K."/>
            <person name="Salamov A."/>
            <person name="Andreopoulos B."/>
            <person name="Baker S."/>
            <person name="Barry K."/>
            <person name="Bills G."/>
            <person name="Bluhm B."/>
            <person name="Cannon C."/>
            <person name="Castanera R."/>
            <person name="Culley D."/>
            <person name="Daum C."/>
            <person name="Ezra D."/>
            <person name="Gonzalez J."/>
            <person name="Henrissat B."/>
            <person name="Kuo A."/>
            <person name="Liang C."/>
            <person name="Lipzen A."/>
            <person name="Lutzoni F."/>
            <person name="Magnuson J."/>
            <person name="Mondo S."/>
            <person name="Nolan M."/>
            <person name="Ohm R."/>
            <person name="Pangilinan J."/>
            <person name="Park H.-J."/>
            <person name="Ramirez L."/>
            <person name="Alfaro M."/>
            <person name="Sun H."/>
            <person name="Tritt A."/>
            <person name="Yoshinaga Y."/>
            <person name="Zwiers L.-H."/>
            <person name="Turgeon B."/>
            <person name="Goodwin S."/>
            <person name="Spatafora J."/>
            <person name="Crous P."/>
            <person name="Grigoriev I."/>
        </authorList>
    </citation>
    <scope>NUCLEOTIDE SEQUENCE</scope>
    <source>
        <strain evidence="7">CBS 107.79</strain>
    </source>
</reference>
<evidence type="ECO:0000256" key="5">
    <source>
        <dbReference type="ARBA" id="ARBA00023027"/>
    </source>
</evidence>
<keyword evidence="3" id="KW-0274">FAD</keyword>